<sequence>MTIGERNSRTATITPRLDLDEDEDETENENTDRRRSTQSPEEARDEEAQAKNQDRPVTWSSLPKRNQLIILTVARLSEPLAQTSLQAYMFYQLKSFDPSLPDSTISSQTGILQAAFTGAQFVTAVFWGRLADAESIGRKRVLLIGLLGACISTLGFGFSKSFATAAVFRTLGGMLNSNAGVMRTMISEIVVERKYQSRAFLLLPMCFNVGVIVGPIMGGLMADPISNYPSLFGPGSWLGGADGVSWMVKWPFALPNLVTAVFILCSAAAISLGLEETHEVARSRGDMGIRVGKAISRYLGLSRHSDYQALDGLADPDTPDSFDMELEGRRPASAQRPLNGGNTAPRRRKRLPFRKIWTRNVLLTLVAHIFLNFHTSAFTALCFVFLPTPRAPENHLSFFQFGGGLGMSSSKVGLATAIIGLIGLPIQIFIYPRIQWRLGTLKSFRIFLPFSPLAYLLAPFLVLLPNHPYIIWPALSAVIFLQVVSRTFSLPATVILVNNSVPDRSVLGTLHGVAQSASSASRTLGPLIAGWGLGLGLKHNIVGAVWWSLAIEAFLGWLVTWTIVEGTGFQKAP</sequence>
<keyword evidence="3 7" id="KW-0812">Transmembrane</keyword>
<name>C5FGE4_ARTOC</name>
<dbReference type="InterPro" id="IPR020846">
    <property type="entry name" value="MFS_dom"/>
</dbReference>
<evidence type="ECO:0000313" key="10">
    <source>
        <dbReference type="Proteomes" id="UP000002035"/>
    </source>
</evidence>
<dbReference type="PANTHER" id="PTHR23504">
    <property type="entry name" value="MAJOR FACILITATOR SUPERFAMILY DOMAIN-CONTAINING PROTEIN 10"/>
    <property type="match status" value="1"/>
</dbReference>
<dbReference type="HOGENOM" id="CLU_001265_54_5_1"/>
<dbReference type="PROSITE" id="PS50850">
    <property type="entry name" value="MFS"/>
    <property type="match status" value="1"/>
</dbReference>
<dbReference type="GO" id="GO:0022857">
    <property type="term" value="F:transmembrane transporter activity"/>
    <property type="evidence" value="ECO:0007669"/>
    <property type="project" value="InterPro"/>
</dbReference>
<dbReference type="InterPro" id="IPR011701">
    <property type="entry name" value="MFS"/>
</dbReference>
<evidence type="ECO:0000256" key="7">
    <source>
        <dbReference type="SAM" id="Phobius"/>
    </source>
</evidence>
<proteinExistence type="predicted"/>
<keyword evidence="4 7" id="KW-1133">Transmembrane helix</keyword>
<reference evidence="10" key="1">
    <citation type="journal article" date="2012" name="MBio">
        <title>Comparative genome analysis of Trichophyton rubrum and related dermatophytes reveals candidate genes involved in infection.</title>
        <authorList>
            <person name="Martinez D.A."/>
            <person name="Oliver B.G."/>
            <person name="Graeser Y."/>
            <person name="Goldberg J.M."/>
            <person name="Li W."/>
            <person name="Martinez-Rossi N.M."/>
            <person name="Monod M."/>
            <person name="Shelest E."/>
            <person name="Barton R.C."/>
            <person name="Birch E."/>
            <person name="Brakhage A.A."/>
            <person name="Chen Z."/>
            <person name="Gurr S.J."/>
            <person name="Heiman D."/>
            <person name="Heitman J."/>
            <person name="Kosti I."/>
            <person name="Rossi A."/>
            <person name="Saif S."/>
            <person name="Samalova M."/>
            <person name="Saunders C.W."/>
            <person name="Shea T."/>
            <person name="Summerbell R.C."/>
            <person name="Xu J."/>
            <person name="Young S."/>
            <person name="Zeng Q."/>
            <person name="Birren B.W."/>
            <person name="Cuomo C.A."/>
            <person name="White T.C."/>
        </authorList>
    </citation>
    <scope>NUCLEOTIDE SEQUENCE [LARGE SCALE GENOMIC DNA]</scope>
    <source>
        <strain evidence="10">ATCC MYA-4605 / CBS 113480</strain>
    </source>
</reference>
<feature type="transmembrane region" description="Helical" evidence="7">
    <location>
        <begin position="356"/>
        <end position="386"/>
    </location>
</feature>
<dbReference type="RefSeq" id="XP_002849714.1">
    <property type="nucleotide sequence ID" value="XM_002849668.1"/>
</dbReference>
<dbReference type="SUPFAM" id="SSF103473">
    <property type="entry name" value="MFS general substrate transporter"/>
    <property type="match status" value="1"/>
</dbReference>
<gene>
    <name evidence="9" type="ORF">MCYG_02648</name>
</gene>
<dbReference type="PANTHER" id="PTHR23504:SF6">
    <property type="entry name" value="MULTIDRUG TRANSPORTER, PUTATIVE (AFU_ORTHOLOGUE AFUA_4G08740)-RELATED"/>
    <property type="match status" value="1"/>
</dbReference>
<feature type="transmembrane region" description="Helical" evidence="7">
    <location>
        <begin position="444"/>
        <end position="464"/>
    </location>
</feature>
<feature type="transmembrane region" description="Helical" evidence="7">
    <location>
        <begin position="252"/>
        <end position="274"/>
    </location>
</feature>
<keyword evidence="10" id="KW-1185">Reference proteome</keyword>
<keyword evidence="2" id="KW-0813">Transport</keyword>
<dbReference type="Gene3D" id="1.20.1250.20">
    <property type="entry name" value="MFS general substrate transporter like domains"/>
    <property type="match status" value="1"/>
</dbReference>
<evidence type="ECO:0000256" key="5">
    <source>
        <dbReference type="ARBA" id="ARBA00023136"/>
    </source>
</evidence>
<evidence type="ECO:0000256" key="2">
    <source>
        <dbReference type="ARBA" id="ARBA00022448"/>
    </source>
</evidence>
<dbReference type="GO" id="GO:0016020">
    <property type="term" value="C:membrane"/>
    <property type="evidence" value="ECO:0007669"/>
    <property type="project" value="UniProtKB-SubCell"/>
</dbReference>
<comment type="subcellular location">
    <subcellularLocation>
        <location evidence="1">Membrane</location>
        <topology evidence="1">Multi-pass membrane protein</topology>
    </subcellularLocation>
</comment>
<accession>C5FGE4</accession>
<keyword evidence="5 7" id="KW-0472">Membrane</keyword>
<protein>
    <recommendedName>
        <fullName evidence="8">Major facilitator superfamily (MFS) profile domain-containing protein</fullName>
    </recommendedName>
</protein>
<feature type="region of interest" description="Disordered" evidence="6">
    <location>
        <begin position="321"/>
        <end position="346"/>
    </location>
</feature>
<evidence type="ECO:0000256" key="4">
    <source>
        <dbReference type="ARBA" id="ARBA00022989"/>
    </source>
</evidence>
<evidence type="ECO:0000256" key="1">
    <source>
        <dbReference type="ARBA" id="ARBA00004141"/>
    </source>
</evidence>
<feature type="domain" description="Major facilitator superfamily (MFS) profile" evidence="8">
    <location>
        <begin position="67"/>
        <end position="568"/>
    </location>
</feature>
<evidence type="ECO:0000256" key="3">
    <source>
        <dbReference type="ARBA" id="ARBA00022692"/>
    </source>
</evidence>
<feature type="transmembrane region" description="Helical" evidence="7">
    <location>
        <begin position="165"/>
        <end position="186"/>
    </location>
</feature>
<dbReference type="OMA" id="WWSLAIE"/>
<evidence type="ECO:0000259" key="8">
    <source>
        <dbReference type="PROSITE" id="PS50850"/>
    </source>
</evidence>
<dbReference type="Pfam" id="PF07690">
    <property type="entry name" value="MFS_1"/>
    <property type="match status" value="1"/>
</dbReference>
<evidence type="ECO:0000256" key="6">
    <source>
        <dbReference type="SAM" id="MobiDB-lite"/>
    </source>
</evidence>
<feature type="transmembrane region" description="Helical" evidence="7">
    <location>
        <begin position="412"/>
        <end position="432"/>
    </location>
</feature>
<dbReference type="EMBL" id="DS995702">
    <property type="protein sequence ID" value="EEQ29829.1"/>
    <property type="molecule type" value="Genomic_DNA"/>
</dbReference>
<dbReference type="AlphaFoldDB" id="C5FGE4"/>
<organism evidence="9 10">
    <name type="scientific">Arthroderma otae (strain ATCC MYA-4605 / CBS 113480)</name>
    <name type="common">Microsporum canis</name>
    <dbReference type="NCBI Taxonomy" id="554155"/>
    <lineage>
        <taxon>Eukaryota</taxon>
        <taxon>Fungi</taxon>
        <taxon>Dikarya</taxon>
        <taxon>Ascomycota</taxon>
        <taxon>Pezizomycotina</taxon>
        <taxon>Eurotiomycetes</taxon>
        <taxon>Eurotiomycetidae</taxon>
        <taxon>Onygenales</taxon>
        <taxon>Arthrodermataceae</taxon>
        <taxon>Microsporum</taxon>
    </lineage>
</organism>
<dbReference type="OrthoDB" id="10262656at2759"/>
<feature type="transmembrane region" description="Helical" evidence="7">
    <location>
        <begin position="198"/>
        <end position="222"/>
    </location>
</feature>
<dbReference type="VEuPathDB" id="FungiDB:MCYG_02648"/>
<dbReference type="GeneID" id="9222844"/>
<feature type="transmembrane region" description="Helical" evidence="7">
    <location>
        <begin position="141"/>
        <end position="159"/>
    </location>
</feature>
<evidence type="ECO:0000313" key="9">
    <source>
        <dbReference type="EMBL" id="EEQ29829.1"/>
    </source>
</evidence>
<feature type="transmembrane region" description="Helical" evidence="7">
    <location>
        <begin position="544"/>
        <end position="564"/>
    </location>
</feature>
<feature type="compositionally biased region" description="Acidic residues" evidence="6">
    <location>
        <begin position="19"/>
        <end position="29"/>
    </location>
</feature>
<feature type="region of interest" description="Disordered" evidence="6">
    <location>
        <begin position="1"/>
        <end position="58"/>
    </location>
</feature>
<dbReference type="Proteomes" id="UP000002035">
    <property type="component" value="Unassembled WGS sequence"/>
</dbReference>
<dbReference type="InterPro" id="IPR001958">
    <property type="entry name" value="Tet-R_TetA/multi-R_MdtG-like"/>
</dbReference>
<dbReference type="eggNOG" id="KOG2615">
    <property type="taxonomic scope" value="Eukaryota"/>
</dbReference>
<dbReference type="InterPro" id="IPR036259">
    <property type="entry name" value="MFS_trans_sf"/>
</dbReference>
<feature type="transmembrane region" description="Helical" evidence="7">
    <location>
        <begin position="470"/>
        <end position="497"/>
    </location>
</feature>
<dbReference type="PRINTS" id="PR01035">
    <property type="entry name" value="TCRTETA"/>
</dbReference>